<gene>
    <name evidence="1" type="ORF">A2628_00620</name>
</gene>
<sequence>MTNAEIPGGTNSQMHILENKRPNAEKVFEELRIWRDASSPRLRVILDQALASFAKRNGIVYERVTVEPGLWQKIKNFLTAETHED</sequence>
<protein>
    <submittedName>
        <fullName evidence="1">Uncharacterized protein</fullName>
    </submittedName>
</protein>
<evidence type="ECO:0000313" key="2">
    <source>
        <dbReference type="Proteomes" id="UP000179221"/>
    </source>
</evidence>
<name>A0A1F7YEQ8_9BACT</name>
<comment type="caution">
    <text evidence="1">The sequence shown here is derived from an EMBL/GenBank/DDBJ whole genome shotgun (WGS) entry which is preliminary data.</text>
</comment>
<reference evidence="1 2" key="1">
    <citation type="journal article" date="2016" name="Nat. Commun.">
        <title>Thousands of microbial genomes shed light on interconnected biogeochemical processes in an aquifer system.</title>
        <authorList>
            <person name="Anantharaman K."/>
            <person name="Brown C.T."/>
            <person name="Hug L.A."/>
            <person name="Sharon I."/>
            <person name="Castelle C.J."/>
            <person name="Probst A.J."/>
            <person name="Thomas B.C."/>
            <person name="Singh A."/>
            <person name="Wilkins M.J."/>
            <person name="Karaoz U."/>
            <person name="Brodie E.L."/>
            <person name="Williams K.H."/>
            <person name="Hubbard S.S."/>
            <person name="Banfield J.F."/>
        </authorList>
    </citation>
    <scope>NUCLEOTIDE SEQUENCE [LARGE SCALE GENOMIC DNA]</scope>
</reference>
<dbReference type="EMBL" id="MGGL01000019">
    <property type="protein sequence ID" value="OGM25807.1"/>
    <property type="molecule type" value="Genomic_DNA"/>
</dbReference>
<evidence type="ECO:0000313" key="1">
    <source>
        <dbReference type="EMBL" id="OGM25807.1"/>
    </source>
</evidence>
<accession>A0A1F7YEQ8</accession>
<dbReference type="Proteomes" id="UP000179221">
    <property type="component" value="Unassembled WGS sequence"/>
</dbReference>
<dbReference type="AlphaFoldDB" id="A0A1F7YEQ8"/>
<proteinExistence type="predicted"/>
<organism evidence="1 2">
    <name type="scientific">Candidatus Woesebacteria bacterium RIFCSPHIGHO2_01_FULL_40_22</name>
    <dbReference type="NCBI Taxonomy" id="1802499"/>
    <lineage>
        <taxon>Bacteria</taxon>
        <taxon>Candidatus Woeseibacteriota</taxon>
    </lineage>
</organism>